<evidence type="ECO:0000256" key="4">
    <source>
        <dbReference type="SAM" id="Phobius"/>
    </source>
</evidence>
<keyword evidence="3" id="KW-0378">Hydrolase</keyword>
<evidence type="ECO:0000313" key="6">
    <source>
        <dbReference type="EMBL" id="RYR78270.1"/>
    </source>
</evidence>
<evidence type="ECO:0000313" key="7">
    <source>
        <dbReference type="Proteomes" id="UP000289738"/>
    </source>
</evidence>
<evidence type="ECO:0000259" key="5">
    <source>
        <dbReference type="Pfam" id="PF02902"/>
    </source>
</evidence>
<comment type="similarity">
    <text evidence="1">Belongs to the peptidase C48 family.</text>
</comment>
<keyword evidence="4" id="KW-0472">Membrane</keyword>
<dbReference type="SUPFAM" id="SSF54001">
    <property type="entry name" value="Cysteine proteinases"/>
    <property type="match status" value="1"/>
</dbReference>
<dbReference type="InterPro" id="IPR003653">
    <property type="entry name" value="Peptidase_C48_C"/>
</dbReference>
<proteinExistence type="inferred from homology"/>
<keyword evidence="4" id="KW-1133">Transmembrane helix</keyword>
<dbReference type="Pfam" id="PF02902">
    <property type="entry name" value="Peptidase_C48"/>
    <property type="match status" value="1"/>
</dbReference>
<protein>
    <recommendedName>
        <fullName evidence="5">Ubiquitin-like protease family profile domain-containing protein</fullName>
    </recommendedName>
</protein>
<feature type="domain" description="Ubiquitin-like protease family profile" evidence="5">
    <location>
        <begin position="98"/>
        <end position="165"/>
    </location>
</feature>
<accession>A0A445ES09</accession>
<keyword evidence="2" id="KW-0645">Protease</keyword>
<dbReference type="InterPro" id="IPR038765">
    <property type="entry name" value="Papain-like_cys_pep_sf"/>
</dbReference>
<dbReference type="GO" id="GO:0006508">
    <property type="term" value="P:proteolysis"/>
    <property type="evidence" value="ECO:0007669"/>
    <property type="project" value="UniProtKB-KW"/>
</dbReference>
<evidence type="ECO:0000256" key="3">
    <source>
        <dbReference type="ARBA" id="ARBA00022801"/>
    </source>
</evidence>
<organism evidence="6 7">
    <name type="scientific">Arachis hypogaea</name>
    <name type="common">Peanut</name>
    <dbReference type="NCBI Taxonomy" id="3818"/>
    <lineage>
        <taxon>Eukaryota</taxon>
        <taxon>Viridiplantae</taxon>
        <taxon>Streptophyta</taxon>
        <taxon>Embryophyta</taxon>
        <taxon>Tracheophyta</taxon>
        <taxon>Spermatophyta</taxon>
        <taxon>Magnoliopsida</taxon>
        <taxon>eudicotyledons</taxon>
        <taxon>Gunneridae</taxon>
        <taxon>Pentapetalae</taxon>
        <taxon>rosids</taxon>
        <taxon>fabids</taxon>
        <taxon>Fabales</taxon>
        <taxon>Fabaceae</taxon>
        <taxon>Papilionoideae</taxon>
        <taxon>50 kb inversion clade</taxon>
        <taxon>dalbergioids sensu lato</taxon>
        <taxon>Dalbergieae</taxon>
        <taxon>Pterocarpus clade</taxon>
        <taxon>Arachis</taxon>
    </lineage>
</organism>
<dbReference type="GO" id="GO:0008234">
    <property type="term" value="F:cysteine-type peptidase activity"/>
    <property type="evidence" value="ECO:0007669"/>
    <property type="project" value="InterPro"/>
</dbReference>
<comment type="caution">
    <text evidence="6">The sequence shown here is derived from an EMBL/GenBank/DDBJ whole genome shotgun (WGS) entry which is preliminary data.</text>
</comment>
<dbReference type="Proteomes" id="UP000289738">
    <property type="component" value="Chromosome A01"/>
</dbReference>
<dbReference type="EMBL" id="SDMP01000001">
    <property type="protein sequence ID" value="RYR78270.1"/>
    <property type="molecule type" value="Genomic_DNA"/>
</dbReference>
<reference evidence="6 7" key="1">
    <citation type="submission" date="2019-01" db="EMBL/GenBank/DDBJ databases">
        <title>Sequencing of cultivated peanut Arachis hypogaea provides insights into genome evolution and oil improvement.</title>
        <authorList>
            <person name="Chen X."/>
        </authorList>
    </citation>
    <scope>NUCLEOTIDE SEQUENCE [LARGE SCALE GENOMIC DNA]</scope>
    <source>
        <strain evidence="7">cv. Fuhuasheng</strain>
        <tissue evidence="6">Leaves</tissue>
    </source>
</reference>
<dbReference type="Gene3D" id="3.40.395.10">
    <property type="entry name" value="Adenoviral Proteinase, Chain A"/>
    <property type="match status" value="1"/>
</dbReference>
<gene>
    <name evidence="6" type="ORF">Ahy_A01g003013</name>
</gene>
<sequence>MAIAAYIFGNNLDPKEVLIPNDHCSGTCKTLLTIMLGKLIIGDVLTLICSMLTKGRFGPKKNIYGNQWFLPPTFSQIVLSPKQNCVSTMKYIKGNFMGDLASLHQIFVPVYLNSHWFLIVDLLYGTVRYLDSFKKCTLMTECKSVINNVLNYIEKFLSDKNFGETPSFRNIQFSKYKFNEPAGPQQSAKFINSIFWLFVLLLYSFVNMCIELWQRNDCGIWVAQWMHLNQY</sequence>
<keyword evidence="4" id="KW-0812">Transmembrane</keyword>
<name>A0A445ES09_ARAHY</name>
<dbReference type="AlphaFoldDB" id="A0A445ES09"/>
<evidence type="ECO:0000256" key="2">
    <source>
        <dbReference type="ARBA" id="ARBA00022670"/>
    </source>
</evidence>
<feature type="transmembrane region" description="Helical" evidence="4">
    <location>
        <begin position="194"/>
        <end position="213"/>
    </location>
</feature>
<evidence type="ECO:0000256" key="1">
    <source>
        <dbReference type="ARBA" id="ARBA00005234"/>
    </source>
</evidence>
<keyword evidence="7" id="KW-1185">Reference proteome</keyword>